<dbReference type="SUPFAM" id="SSF52540">
    <property type="entry name" value="P-loop containing nucleoside triphosphate hydrolases"/>
    <property type="match status" value="1"/>
</dbReference>
<dbReference type="PROSITE" id="PS00028">
    <property type="entry name" value="ZINC_FINGER_C2H2_1"/>
    <property type="match status" value="1"/>
</dbReference>
<proteinExistence type="inferred from homology"/>
<evidence type="ECO:0000259" key="6">
    <source>
        <dbReference type="PROSITE" id="PS00028"/>
    </source>
</evidence>
<protein>
    <submittedName>
        <fullName evidence="8">tRNA dimethylallyltransferase, mitochondrial isoform X1</fullName>
    </submittedName>
</protein>
<dbReference type="RefSeq" id="XP_014472623.1">
    <property type="nucleotide sequence ID" value="XM_014617137.1"/>
</dbReference>
<dbReference type="HAMAP" id="MF_00185">
    <property type="entry name" value="IPP_trans"/>
    <property type="match status" value="1"/>
</dbReference>
<evidence type="ECO:0000313" key="8">
    <source>
        <dbReference type="RefSeq" id="XP_014472623.1"/>
    </source>
</evidence>
<feature type="region of interest" description="Disordered" evidence="5">
    <location>
        <begin position="466"/>
        <end position="490"/>
    </location>
</feature>
<dbReference type="PANTHER" id="PTHR11088">
    <property type="entry name" value="TRNA DIMETHYLALLYLTRANSFERASE"/>
    <property type="match status" value="1"/>
</dbReference>
<dbReference type="GO" id="GO:0006400">
    <property type="term" value="P:tRNA modification"/>
    <property type="evidence" value="ECO:0007669"/>
    <property type="project" value="TreeGrafter"/>
</dbReference>
<dbReference type="PANTHER" id="PTHR11088:SF89">
    <property type="entry name" value="TRNA DIMETHYLALLYLTRANSFERASE"/>
    <property type="match status" value="1"/>
</dbReference>
<dbReference type="InterPro" id="IPR013087">
    <property type="entry name" value="Znf_C2H2_type"/>
</dbReference>
<feature type="domain" description="C2H2-type" evidence="6">
    <location>
        <begin position="437"/>
        <end position="459"/>
    </location>
</feature>
<dbReference type="GeneID" id="106743363"/>
<evidence type="ECO:0000256" key="2">
    <source>
        <dbReference type="ARBA" id="ARBA00022679"/>
    </source>
</evidence>
<dbReference type="Pfam" id="PF01715">
    <property type="entry name" value="IPPT"/>
    <property type="match status" value="2"/>
</dbReference>
<dbReference type="Proteomes" id="UP000515204">
    <property type="component" value="Unplaced"/>
</dbReference>
<dbReference type="InterPro" id="IPR018022">
    <property type="entry name" value="IPT"/>
</dbReference>
<feature type="compositionally biased region" description="Acidic residues" evidence="5">
    <location>
        <begin position="163"/>
        <end position="175"/>
    </location>
</feature>
<keyword evidence="3" id="KW-0547">Nucleotide-binding</keyword>
<comment type="similarity">
    <text evidence="1">Belongs to the IPP transferase family.</text>
</comment>
<reference evidence="8" key="1">
    <citation type="submission" date="2025-08" db="UniProtKB">
        <authorList>
            <consortium name="RefSeq"/>
        </authorList>
    </citation>
    <scope>IDENTIFICATION</scope>
</reference>
<organism evidence="7 8">
    <name type="scientific">Dinoponera quadriceps</name>
    <name type="common">South American ant</name>
    <dbReference type="NCBI Taxonomy" id="609295"/>
    <lineage>
        <taxon>Eukaryota</taxon>
        <taxon>Metazoa</taxon>
        <taxon>Ecdysozoa</taxon>
        <taxon>Arthropoda</taxon>
        <taxon>Hexapoda</taxon>
        <taxon>Insecta</taxon>
        <taxon>Pterygota</taxon>
        <taxon>Neoptera</taxon>
        <taxon>Endopterygota</taxon>
        <taxon>Hymenoptera</taxon>
        <taxon>Apocrita</taxon>
        <taxon>Aculeata</taxon>
        <taxon>Formicoidea</taxon>
        <taxon>Formicidae</taxon>
        <taxon>Ponerinae</taxon>
        <taxon>Ponerini</taxon>
        <taxon>Dinoponera</taxon>
    </lineage>
</organism>
<name>A0A6P3X2V4_DINQU</name>
<dbReference type="AlphaFoldDB" id="A0A6P3X2V4"/>
<dbReference type="KEGG" id="dqu:106743363"/>
<dbReference type="Gene3D" id="1.10.20.140">
    <property type="match status" value="1"/>
</dbReference>
<accession>A0A6P3X2V4</accession>
<dbReference type="OrthoDB" id="775260at2759"/>
<dbReference type="GO" id="GO:0005524">
    <property type="term" value="F:ATP binding"/>
    <property type="evidence" value="ECO:0007669"/>
    <property type="project" value="UniProtKB-KW"/>
</dbReference>
<evidence type="ECO:0000313" key="7">
    <source>
        <dbReference type="Proteomes" id="UP000515204"/>
    </source>
</evidence>
<gene>
    <name evidence="8" type="primary">LOC106743363</name>
</gene>
<dbReference type="InterPro" id="IPR039657">
    <property type="entry name" value="Dimethylallyltransferase"/>
</dbReference>
<dbReference type="InterPro" id="IPR027417">
    <property type="entry name" value="P-loop_NTPase"/>
</dbReference>
<keyword evidence="7" id="KW-1185">Reference proteome</keyword>
<keyword evidence="4" id="KW-0067">ATP-binding</keyword>
<dbReference type="InterPro" id="IPR036236">
    <property type="entry name" value="Znf_C2H2_sf"/>
</dbReference>
<evidence type="ECO:0000256" key="5">
    <source>
        <dbReference type="SAM" id="MobiDB-lite"/>
    </source>
</evidence>
<evidence type="ECO:0000256" key="4">
    <source>
        <dbReference type="ARBA" id="ARBA00022840"/>
    </source>
</evidence>
<dbReference type="Gene3D" id="3.40.50.300">
    <property type="entry name" value="P-loop containing nucleotide triphosphate hydrolases"/>
    <property type="match status" value="1"/>
</dbReference>
<feature type="compositionally biased region" description="Polar residues" evidence="5">
    <location>
        <begin position="133"/>
        <end position="146"/>
    </location>
</feature>
<dbReference type="Pfam" id="PF12874">
    <property type="entry name" value="zf-met"/>
    <property type="match status" value="1"/>
</dbReference>
<feature type="region of interest" description="Disordered" evidence="5">
    <location>
        <begin position="130"/>
        <end position="179"/>
    </location>
</feature>
<feature type="compositionally biased region" description="Basic and acidic residues" evidence="5">
    <location>
        <begin position="468"/>
        <end position="483"/>
    </location>
</feature>
<dbReference type="SUPFAM" id="SSF57667">
    <property type="entry name" value="beta-beta-alpha zinc fingers"/>
    <property type="match status" value="1"/>
</dbReference>
<dbReference type="GO" id="GO:0005739">
    <property type="term" value="C:mitochondrion"/>
    <property type="evidence" value="ECO:0007669"/>
    <property type="project" value="TreeGrafter"/>
</dbReference>
<dbReference type="Gene3D" id="3.30.160.60">
    <property type="entry name" value="Classic Zinc Finger"/>
    <property type="match status" value="1"/>
</dbReference>
<feature type="compositionally biased region" description="Basic and acidic residues" evidence="5">
    <location>
        <begin position="147"/>
        <end position="162"/>
    </location>
</feature>
<keyword evidence="2" id="KW-0808">Transferase</keyword>
<evidence type="ECO:0000256" key="3">
    <source>
        <dbReference type="ARBA" id="ARBA00022741"/>
    </source>
</evidence>
<dbReference type="GO" id="GO:0052381">
    <property type="term" value="F:tRNA dimethylallyltransferase activity"/>
    <property type="evidence" value="ECO:0007669"/>
    <property type="project" value="InterPro"/>
</dbReference>
<sequence length="490" mass="55980">MVDRDEVDMSRVPVLVILGATGSGKSRLGIELACRFAGEIISADSMQVYKGLDIVTAKVTPAERLMAPHHMLDIVDPLITDFTVLNFREMALPIINNLLAKKKLPVVVGGTNYYIESLLWKNLLPAPKGLSAQADSSATNPSASIENRSDDRYSAQVDRRNDDDDDDDDEGDGDEAAPKKKCKFDARSCDESNEELYQKLMELDPERARTLHPNDRRKITRSLEVFYQHGKTHSALLKAQHATSGCDLSGPLRFSNSVILWLRCNKSVLGKRLEDRVDSMLETGLVEELLDFHRKYNEERIKSTESADYTKGIFQSIGFKEFHAYLTLPEEERASEKGKKLLQQSIDDLKLVTKRYAKKQDKWVMNRLIRREHRQVPAVYSLDCTDVTNWNSCVLEPSVAIISAIMRGEKPEQRPVLNEDFEGQEYSDYNKLEYNYCEVCEKVFVFKTQWDLHIKGMKHKRVLKRKQRAEQKLQENKSTEAQKEVPLTSS</sequence>
<evidence type="ECO:0000256" key="1">
    <source>
        <dbReference type="ARBA" id="ARBA00005842"/>
    </source>
</evidence>